<dbReference type="InterPro" id="IPR036866">
    <property type="entry name" value="RibonucZ/Hydroxyglut_hydro"/>
</dbReference>
<feature type="domain" description="Metallo-beta-lactamase" evidence="1">
    <location>
        <begin position="55"/>
        <end position="241"/>
    </location>
</feature>
<dbReference type="PANTHER" id="PTHR42951">
    <property type="entry name" value="METALLO-BETA-LACTAMASE DOMAIN-CONTAINING"/>
    <property type="match status" value="1"/>
</dbReference>
<feature type="non-terminal residue" evidence="2">
    <location>
        <position position="277"/>
    </location>
</feature>
<accession>A0A3B0YGK0</accession>
<sequence length="277" mass="30445">MPFLLLIACVFSSLANADESVYPPVGVSMTLQQVSPHVYFVQGQAGVATDNEGFISNAGVVITAEGIVIIDALGTPSLAKTLLDKVRTISDKPLIKVIVSHYHADHIYGLQVFEEQGAKIWAPAGAEKYLRSPNAAERLDERRFSLDPWVNDNTRLVEPDLYVEKQESFTLGGVKFIVSPVGAAHSDGDLTVYVEPDQVLFSGDIIFEGRVPFMGDANSRHWLEVLQRMENRQLTALVPGHGAAAKDPNQPIATMRRYLDYLRTTMGAAVEEFVPFD</sequence>
<dbReference type="CDD" id="cd16282">
    <property type="entry name" value="metallo-hydrolase-like_MBL-fold"/>
    <property type="match status" value="1"/>
</dbReference>
<evidence type="ECO:0000259" key="1">
    <source>
        <dbReference type="SMART" id="SM00849"/>
    </source>
</evidence>
<dbReference type="SUPFAM" id="SSF56281">
    <property type="entry name" value="Metallo-hydrolase/oxidoreductase"/>
    <property type="match status" value="1"/>
</dbReference>
<evidence type="ECO:0000313" key="2">
    <source>
        <dbReference type="EMBL" id="VAW80015.1"/>
    </source>
</evidence>
<name>A0A3B0YGK0_9ZZZZ</name>
<keyword evidence="2" id="KW-0378">Hydrolase</keyword>
<dbReference type="Gene3D" id="3.60.15.10">
    <property type="entry name" value="Ribonuclease Z/Hydroxyacylglutathione hydrolase-like"/>
    <property type="match status" value="1"/>
</dbReference>
<dbReference type="EMBL" id="UOFK01000209">
    <property type="protein sequence ID" value="VAW80015.1"/>
    <property type="molecule type" value="Genomic_DNA"/>
</dbReference>
<reference evidence="2" key="1">
    <citation type="submission" date="2018-06" db="EMBL/GenBank/DDBJ databases">
        <authorList>
            <person name="Zhirakovskaya E."/>
        </authorList>
    </citation>
    <scope>NUCLEOTIDE SEQUENCE</scope>
</reference>
<dbReference type="InterPro" id="IPR050855">
    <property type="entry name" value="NDM-1-like"/>
</dbReference>
<dbReference type="Pfam" id="PF00753">
    <property type="entry name" value="Lactamase_B"/>
    <property type="match status" value="1"/>
</dbReference>
<proteinExistence type="predicted"/>
<dbReference type="InterPro" id="IPR001279">
    <property type="entry name" value="Metallo-B-lactamas"/>
</dbReference>
<dbReference type="GO" id="GO:0016787">
    <property type="term" value="F:hydrolase activity"/>
    <property type="evidence" value="ECO:0007669"/>
    <property type="project" value="UniProtKB-KW"/>
</dbReference>
<dbReference type="AlphaFoldDB" id="A0A3B0YGK0"/>
<dbReference type="PANTHER" id="PTHR42951:SF20">
    <property type="entry name" value="BETA LACTAMASE"/>
    <property type="match status" value="1"/>
</dbReference>
<protein>
    <submittedName>
        <fullName evidence="2">MBL-fold metallo-hydrolase superfamily</fullName>
    </submittedName>
</protein>
<organism evidence="2">
    <name type="scientific">hydrothermal vent metagenome</name>
    <dbReference type="NCBI Taxonomy" id="652676"/>
    <lineage>
        <taxon>unclassified sequences</taxon>
        <taxon>metagenomes</taxon>
        <taxon>ecological metagenomes</taxon>
    </lineage>
</organism>
<gene>
    <name evidence="2" type="ORF">MNBD_GAMMA13-1873</name>
</gene>
<dbReference type="SMART" id="SM00849">
    <property type="entry name" value="Lactamase_B"/>
    <property type="match status" value="1"/>
</dbReference>